<keyword evidence="3" id="KW-1185">Reference proteome</keyword>
<feature type="region of interest" description="Disordered" evidence="1">
    <location>
        <begin position="1"/>
        <end position="92"/>
    </location>
</feature>
<dbReference type="AlphaFoldDB" id="A0A804R733"/>
<organism evidence="2 3">
    <name type="scientific">Zea mays</name>
    <name type="common">Maize</name>
    <dbReference type="NCBI Taxonomy" id="4577"/>
    <lineage>
        <taxon>Eukaryota</taxon>
        <taxon>Viridiplantae</taxon>
        <taxon>Streptophyta</taxon>
        <taxon>Embryophyta</taxon>
        <taxon>Tracheophyta</taxon>
        <taxon>Spermatophyta</taxon>
        <taxon>Magnoliopsida</taxon>
        <taxon>Liliopsida</taxon>
        <taxon>Poales</taxon>
        <taxon>Poaceae</taxon>
        <taxon>PACMAD clade</taxon>
        <taxon>Panicoideae</taxon>
        <taxon>Andropogonodae</taxon>
        <taxon>Andropogoneae</taxon>
        <taxon>Tripsacinae</taxon>
        <taxon>Zea</taxon>
    </lineage>
</organism>
<evidence type="ECO:0000313" key="2">
    <source>
        <dbReference type="EnsemblPlants" id="Zm00001eb393770_P002"/>
    </source>
</evidence>
<dbReference type="EnsemblPlants" id="Zm00001eb393770_T002">
    <property type="protein sequence ID" value="Zm00001eb393770_P002"/>
    <property type="gene ID" value="Zm00001eb393770"/>
</dbReference>
<feature type="compositionally biased region" description="Basic and acidic residues" evidence="1">
    <location>
        <begin position="12"/>
        <end position="21"/>
    </location>
</feature>
<reference evidence="3" key="1">
    <citation type="journal article" date="2009" name="Science">
        <title>The B73 maize genome: complexity, diversity, and dynamics.</title>
        <authorList>
            <person name="Schnable P.S."/>
            <person name="Ware D."/>
            <person name="Fulton R.S."/>
            <person name="Stein J.C."/>
            <person name="Wei F."/>
            <person name="Pasternak S."/>
            <person name="Liang C."/>
            <person name="Zhang J."/>
            <person name="Fulton L."/>
            <person name="Graves T.A."/>
            <person name="Minx P."/>
            <person name="Reily A.D."/>
            <person name="Courtney L."/>
            <person name="Kruchowski S.S."/>
            <person name="Tomlinson C."/>
            <person name="Strong C."/>
            <person name="Delehaunty K."/>
            <person name="Fronick C."/>
            <person name="Courtney B."/>
            <person name="Rock S.M."/>
            <person name="Belter E."/>
            <person name="Du F."/>
            <person name="Kim K."/>
            <person name="Abbott R.M."/>
            <person name="Cotton M."/>
            <person name="Levy A."/>
            <person name="Marchetto P."/>
            <person name="Ochoa K."/>
            <person name="Jackson S.M."/>
            <person name="Gillam B."/>
            <person name="Chen W."/>
            <person name="Yan L."/>
            <person name="Higginbotham J."/>
            <person name="Cardenas M."/>
            <person name="Waligorski J."/>
            <person name="Applebaum E."/>
            <person name="Phelps L."/>
            <person name="Falcone J."/>
            <person name="Kanchi K."/>
            <person name="Thane T."/>
            <person name="Scimone A."/>
            <person name="Thane N."/>
            <person name="Henke J."/>
            <person name="Wang T."/>
            <person name="Ruppert J."/>
            <person name="Shah N."/>
            <person name="Rotter K."/>
            <person name="Hodges J."/>
            <person name="Ingenthron E."/>
            <person name="Cordes M."/>
            <person name="Kohlberg S."/>
            <person name="Sgro J."/>
            <person name="Delgado B."/>
            <person name="Mead K."/>
            <person name="Chinwalla A."/>
            <person name="Leonard S."/>
            <person name="Crouse K."/>
            <person name="Collura K."/>
            <person name="Kudrna D."/>
            <person name="Currie J."/>
            <person name="He R."/>
            <person name="Angelova A."/>
            <person name="Rajasekar S."/>
            <person name="Mueller T."/>
            <person name="Lomeli R."/>
            <person name="Scara G."/>
            <person name="Ko A."/>
            <person name="Delaney K."/>
            <person name="Wissotski M."/>
            <person name="Lopez G."/>
            <person name="Campos D."/>
            <person name="Braidotti M."/>
            <person name="Ashley E."/>
            <person name="Golser W."/>
            <person name="Kim H."/>
            <person name="Lee S."/>
            <person name="Lin J."/>
            <person name="Dujmic Z."/>
            <person name="Kim W."/>
            <person name="Talag J."/>
            <person name="Zuccolo A."/>
            <person name="Fan C."/>
            <person name="Sebastian A."/>
            <person name="Kramer M."/>
            <person name="Spiegel L."/>
            <person name="Nascimento L."/>
            <person name="Zutavern T."/>
            <person name="Miller B."/>
            <person name="Ambroise C."/>
            <person name="Muller S."/>
            <person name="Spooner W."/>
            <person name="Narechania A."/>
            <person name="Ren L."/>
            <person name="Wei S."/>
            <person name="Kumari S."/>
            <person name="Faga B."/>
            <person name="Levy M.J."/>
            <person name="McMahan L."/>
            <person name="Van Buren P."/>
            <person name="Vaughn M.W."/>
            <person name="Ying K."/>
            <person name="Yeh C.-T."/>
            <person name="Emrich S.J."/>
            <person name="Jia Y."/>
            <person name="Kalyanaraman A."/>
            <person name="Hsia A.-P."/>
            <person name="Barbazuk W.B."/>
            <person name="Baucom R.S."/>
            <person name="Brutnell T.P."/>
            <person name="Carpita N.C."/>
            <person name="Chaparro C."/>
            <person name="Chia J.-M."/>
            <person name="Deragon J.-M."/>
            <person name="Estill J.C."/>
            <person name="Fu Y."/>
            <person name="Jeddeloh J.A."/>
            <person name="Han Y."/>
            <person name="Lee H."/>
            <person name="Li P."/>
            <person name="Lisch D.R."/>
            <person name="Liu S."/>
            <person name="Liu Z."/>
            <person name="Nagel D.H."/>
            <person name="McCann M.C."/>
            <person name="SanMiguel P."/>
            <person name="Myers A.M."/>
            <person name="Nettleton D."/>
            <person name="Nguyen J."/>
            <person name="Penning B.W."/>
            <person name="Ponnala L."/>
            <person name="Schneider K.L."/>
            <person name="Schwartz D.C."/>
            <person name="Sharma A."/>
            <person name="Soderlund C."/>
            <person name="Springer N.M."/>
            <person name="Sun Q."/>
            <person name="Wang H."/>
            <person name="Waterman M."/>
            <person name="Westerman R."/>
            <person name="Wolfgruber T.K."/>
            <person name="Yang L."/>
            <person name="Yu Y."/>
            <person name="Zhang L."/>
            <person name="Zhou S."/>
            <person name="Zhu Q."/>
            <person name="Bennetzen J.L."/>
            <person name="Dawe R.K."/>
            <person name="Jiang J."/>
            <person name="Jiang N."/>
            <person name="Presting G.G."/>
            <person name="Wessler S.R."/>
            <person name="Aluru S."/>
            <person name="Martienssen R.A."/>
            <person name="Clifton S.W."/>
            <person name="McCombie W.R."/>
            <person name="Wing R.A."/>
            <person name="Wilson R.K."/>
        </authorList>
    </citation>
    <scope>NUCLEOTIDE SEQUENCE [LARGE SCALE GENOMIC DNA]</scope>
    <source>
        <strain evidence="3">cv. B73</strain>
    </source>
</reference>
<sequence length="118" mass="13302">MPRHRHPRVAAPRKEGPRVEMEGPTSSRRTRRRSPSIHRRARQEGPYPLRLRDPRPVHGVPRNLRIRRRSPRPPPPPVAAPKPLTAATPTPTAISPSLCKFCRPLHPPRTAVSSSPLN</sequence>
<proteinExistence type="predicted"/>
<accession>A0A804R733</accession>
<reference evidence="2" key="2">
    <citation type="submission" date="2019-07" db="EMBL/GenBank/DDBJ databases">
        <authorList>
            <person name="Seetharam A."/>
            <person name="Woodhouse M."/>
            <person name="Cannon E."/>
        </authorList>
    </citation>
    <scope>NUCLEOTIDE SEQUENCE [LARGE SCALE GENOMIC DNA]</scope>
    <source>
        <strain evidence="2">cv. B73</strain>
    </source>
</reference>
<name>A0A804R733_MAIZE</name>
<dbReference type="Gramene" id="Zm00001eb393770_T002">
    <property type="protein sequence ID" value="Zm00001eb393770_P002"/>
    <property type="gene ID" value="Zm00001eb393770"/>
</dbReference>
<evidence type="ECO:0000313" key="3">
    <source>
        <dbReference type="Proteomes" id="UP000007305"/>
    </source>
</evidence>
<dbReference type="Proteomes" id="UP000007305">
    <property type="component" value="Chromosome 9"/>
</dbReference>
<feature type="compositionally biased region" description="Basic residues" evidence="1">
    <location>
        <begin position="28"/>
        <end position="41"/>
    </location>
</feature>
<evidence type="ECO:0000256" key="1">
    <source>
        <dbReference type="SAM" id="MobiDB-lite"/>
    </source>
</evidence>
<reference evidence="2" key="3">
    <citation type="submission" date="2021-05" db="UniProtKB">
        <authorList>
            <consortium name="EnsemblPlants"/>
        </authorList>
    </citation>
    <scope>IDENTIFICATION</scope>
    <source>
        <strain evidence="2">cv. B73</strain>
    </source>
</reference>
<feature type="compositionally biased region" description="Low complexity" evidence="1">
    <location>
        <begin position="81"/>
        <end position="92"/>
    </location>
</feature>
<protein>
    <submittedName>
        <fullName evidence="2">Uncharacterized protein</fullName>
    </submittedName>
</protein>